<dbReference type="AlphaFoldDB" id="A0A382QK28"/>
<dbReference type="PANTHER" id="PTHR43020">
    <property type="entry name" value="CDK5 REGULATORY SUBUNIT-ASSOCIATED PROTEIN 1"/>
    <property type="match status" value="1"/>
</dbReference>
<accession>A0A382QK28</accession>
<evidence type="ECO:0000256" key="1">
    <source>
        <dbReference type="ARBA" id="ARBA00001966"/>
    </source>
</evidence>
<protein>
    <submittedName>
        <fullName evidence="9">Uncharacterized protein</fullName>
    </submittedName>
</protein>
<evidence type="ECO:0000256" key="4">
    <source>
        <dbReference type="ARBA" id="ARBA00022723"/>
    </source>
</evidence>
<evidence type="ECO:0000259" key="7">
    <source>
        <dbReference type="PROSITE" id="PS51449"/>
    </source>
</evidence>
<gene>
    <name evidence="9" type="ORF">METZ01_LOCUS338737</name>
</gene>
<dbReference type="InterPro" id="IPR020612">
    <property type="entry name" value="Methylthiotransferase_CS"/>
</dbReference>
<dbReference type="PROSITE" id="PS51918">
    <property type="entry name" value="RADICAL_SAM"/>
    <property type="match status" value="1"/>
</dbReference>
<sequence length="196" mass="21856">MNRVYVKTYGCQMNERDSEAVSSKLRARGYSIVDDEKNADVVLLNTCSVRDQAEQKAIGKAGYLAARKKKNPNFVLGIIGCMAQNHGEDLLDRLPDLDLIVGTQKFHRVPDHLDNIVSTITGLGPSPQTVIDLDEEENSQNEIREHNPGQLKVSAFVSIMQGCNMNCAFCIVPKTRGEERYRPIEHIVAEVEELVS</sequence>
<evidence type="ECO:0000256" key="2">
    <source>
        <dbReference type="ARBA" id="ARBA00022485"/>
    </source>
</evidence>
<dbReference type="Pfam" id="PF00919">
    <property type="entry name" value="UPF0004"/>
    <property type="match status" value="1"/>
</dbReference>
<dbReference type="Gene3D" id="3.80.30.20">
    <property type="entry name" value="tm_1862 like domain"/>
    <property type="match status" value="1"/>
</dbReference>
<dbReference type="InterPro" id="IPR013848">
    <property type="entry name" value="Methylthiotransferase_N"/>
</dbReference>
<keyword evidence="3" id="KW-0949">S-adenosyl-L-methionine</keyword>
<keyword evidence="6" id="KW-0411">Iron-sulfur</keyword>
<dbReference type="GO" id="GO:0005829">
    <property type="term" value="C:cytosol"/>
    <property type="evidence" value="ECO:0007669"/>
    <property type="project" value="TreeGrafter"/>
</dbReference>
<dbReference type="FunFam" id="3.40.50.12160:FF:000003">
    <property type="entry name" value="CDK5 regulatory subunit-associated protein 1"/>
    <property type="match status" value="1"/>
</dbReference>
<dbReference type="InterPro" id="IPR058240">
    <property type="entry name" value="rSAM_sf"/>
</dbReference>
<keyword evidence="5" id="KW-0408">Iron</keyword>
<evidence type="ECO:0000259" key="8">
    <source>
        <dbReference type="PROSITE" id="PS51918"/>
    </source>
</evidence>
<dbReference type="Gene3D" id="3.40.50.12160">
    <property type="entry name" value="Methylthiotransferase, N-terminal domain"/>
    <property type="match status" value="1"/>
</dbReference>
<name>A0A382QK28_9ZZZZ</name>
<reference evidence="9" key="1">
    <citation type="submission" date="2018-05" db="EMBL/GenBank/DDBJ databases">
        <authorList>
            <person name="Lanie J.A."/>
            <person name="Ng W.-L."/>
            <person name="Kazmierczak K.M."/>
            <person name="Andrzejewski T.M."/>
            <person name="Davidsen T.M."/>
            <person name="Wayne K.J."/>
            <person name="Tettelin H."/>
            <person name="Glass J.I."/>
            <person name="Rusch D."/>
            <person name="Podicherti R."/>
            <person name="Tsui H.-C.T."/>
            <person name="Winkler M.E."/>
        </authorList>
    </citation>
    <scope>NUCLEOTIDE SEQUENCE</scope>
</reference>
<evidence type="ECO:0000256" key="6">
    <source>
        <dbReference type="ARBA" id="ARBA00023014"/>
    </source>
</evidence>
<organism evidence="9">
    <name type="scientific">marine metagenome</name>
    <dbReference type="NCBI Taxonomy" id="408172"/>
    <lineage>
        <taxon>unclassified sequences</taxon>
        <taxon>metagenomes</taxon>
        <taxon>ecological metagenomes</taxon>
    </lineage>
</organism>
<dbReference type="GO" id="GO:0051539">
    <property type="term" value="F:4 iron, 4 sulfur cluster binding"/>
    <property type="evidence" value="ECO:0007669"/>
    <property type="project" value="UniProtKB-KW"/>
</dbReference>
<dbReference type="PROSITE" id="PS51449">
    <property type="entry name" value="MTTASE_N"/>
    <property type="match status" value="1"/>
</dbReference>
<dbReference type="InterPro" id="IPR007197">
    <property type="entry name" value="rSAM"/>
</dbReference>
<keyword evidence="4" id="KW-0479">Metal-binding</keyword>
<dbReference type="InterPro" id="IPR038135">
    <property type="entry name" value="Methylthiotransferase_N_sf"/>
</dbReference>
<dbReference type="InterPro" id="IPR023404">
    <property type="entry name" value="rSAM_horseshoe"/>
</dbReference>
<dbReference type="PANTHER" id="PTHR43020:SF2">
    <property type="entry name" value="MITOCHONDRIAL TRNA METHYLTHIOTRANSFERASE CDK5RAP1"/>
    <property type="match status" value="1"/>
</dbReference>
<dbReference type="SFLD" id="SFLDS00029">
    <property type="entry name" value="Radical_SAM"/>
    <property type="match status" value="1"/>
</dbReference>
<proteinExistence type="predicted"/>
<feature type="domain" description="Radical SAM core" evidence="8">
    <location>
        <begin position="149"/>
        <end position="196"/>
    </location>
</feature>
<dbReference type="EMBL" id="UINC01115107">
    <property type="protein sequence ID" value="SVC85883.1"/>
    <property type="molecule type" value="Genomic_DNA"/>
</dbReference>
<dbReference type="PROSITE" id="PS01278">
    <property type="entry name" value="MTTASE_RADICAL"/>
    <property type="match status" value="1"/>
</dbReference>
<keyword evidence="2" id="KW-0004">4Fe-4S</keyword>
<evidence type="ECO:0000256" key="5">
    <source>
        <dbReference type="ARBA" id="ARBA00023004"/>
    </source>
</evidence>
<evidence type="ECO:0000256" key="3">
    <source>
        <dbReference type="ARBA" id="ARBA00022691"/>
    </source>
</evidence>
<dbReference type="Pfam" id="PF04055">
    <property type="entry name" value="Radical_SAM"/>
    <property type="match status" value="1"/>
</dbReference>
<feature type="domain" description="MTTase N-terminal" evidence="7">
    <location>
        <begin position="2"/>
        <end position="118"/>
    </location>
</feature>
<comment type="cofactor">
    <cofactor evidence="1">
        <name>[4Fe-4S] cluster</name>
        <dbReference type="ChEBI" id="CHEBI:49883"/>
    </cofactor>
</comment>
<feature type="non-terminal residue" evidence="9">
    <location>
        <position position="196"/>
    </location>
</feature>
<dbReference type="GO" id="GO:0035597">
    <property type="term" value="F:tRNA-2-methylthio-N(6)-dimethylallyladenosine(37) synthase activity"/>
    <property type="evidence" value="ECO:0007669"/>
    <property type="project" value="TreeGrafter"/>
</dbReference>
<evidence type="ECO:0000313" key="9">
    <source>
        <dbReference type="EMBL" id="SVC85883.1"/>
    </source>
</evidence>
<dbReference type="GO" id="GO:0046872">
    <property type="term" value="F:metal ion binding"/>
    <property type="evidence" value="ECO:0007669"/>
    <property type="project" value="UniProtKB-KW"/>
</dbReference>
<dbReference type="SUPFAM" id="SSF102114">
    <property type="entry name" value="Radical SAM enzymes"/>
    <property type="match status" value="1"/>
</dbReference>